<gene>
    <name evidence="11" type="ORF">ACFSCZ_16440</name>
</gene>
<dbReference type="Pfam" id="PF00037">
    <property type="entry name" value="Fer4"/>
    <property type="match status" value="1"/>
</dbReference>
<dbReference type="EMBL" id="JBHUEO010000068">
    <property type="protein sequence ID" value="MFD1708307.1"/>
    <property type="molecule type" value="Genomic_DNA"/>
</dbReference>
<dbReference type="PANTHER" id="PTHR42859:SF2">
    <property type="entry name" value="FERREDOXIN"/>
    <property type="match status" value="1"/>
</dbReference>
<dbReference type="InterPro" id="IPR000813">
    <property type="entry name" value="7Fe_ferredoxin"/>
</dbReference>
<keyword evidence="7 9" id="KW-0408">Iron</keyword>
<comment type="cofactor">
    <cofactor evidence="1">
        <name>[3Fe-4S] cluster</name>
        <dbReference type="ChEBI" id="CHEBI:21137"/>
    </cofactor>
</comment>
<dbReference type="PROSITE" id="PS00198">
    <property type="entry name" value="4FE4S_FER_1"/>
    <property type="match status" value="1"/>
</dbReference>
<evidence type="ECO:0000256" key="3">
    <source>
        <dbReference type="ARBA" id="ARBA00022448"/>
    </source>
</evidence>
<dbReference type="Gene3D" id="3.30.70.20">
    <property type="match status" value="1"/>
</dbReference>
<keyword evidence="6 9" id="KW-0249">Electron transport</keyword>
<evidence type="ECO:0000256" key="4">
    <source>
        <dbReference type="ARBA" id="ARBA00022485"/>
    </source>
</evidence>
<evidence type="ECO:0000256" key="2">
    <source>
        <dbReference type="ARBA" id="ARBA00001966"/>
    </source>
</evidence>
<dbReference type="InterPro" id="IPR017896">
    <property type="entry name" value="4Fe4S_Fe-S-bd"/>
</dbReference>
<keyword evidence="5 9" id="KW-0479">Metal-binding</keyword>
<comment type="caution">
    <text evidence="11">The sequence shown here is derived from an EMBL/GenBank/DDBJ whole genome shotgun (WGS) entry which is preliminary data.</text>
</comment>
<dbReference type="InterPro" id="IPR050294">
    <property type="entry name" value="RnfB_subfamily"/>
</dbReference>
<protein>
    <recommendedName>
        <fullName evidence="9">Ferredoxin</fullName>
    </recommendedName>
</protein>
<evidence type="ECO:0000256" key="5">
    <source>
        <dbReference type="ARBA" id="ARBA00022723"/>
    </source>
</evidence>
<evidence type="ECO:0000256" key="1">
    <source>
        <dbReference type="ARBA" id="ARBA00001927"/>
    </source>
</evidence>
<proteinExistence type="predicted"/>
<dbReference type="SUPFAM" id="SSF54862">
    <property type="entry name" value="4Fe-4S ferredoxins"/>
    <property type="match status" value="1"/>
</dbReference>
<keyword evidence="8 9" id="KW-0411">Iron-sulfur</keyword>
<evidence type="ECO:0000313" key="11">
    <source>
        <dbReference type="EMBL" id="MFD1708307.1"/>
    </source>
</evidence>
<accession>A0ABW4KK67</accession>
<dbReference type="PROSITE" id="PS51379">
    <property type="entry name" value="4FE4S_FER_2"/>
    <property type="match status" value="1"/>
</dbReference>
<keyword evidence="12" id="KW-1185">Reference proteome</keyword>
<keyword evidence="3 9" id="KW-0813">Transport</keyword>
<sequence>MAHVITSPCMEEKASICSEVCPVDAIQEGDKQFYIDPNTCIDCGACIIQCPVSAIFYEEEVPEDEIGYIQKNAEFFSRV</sequence>
<evidence type="ECO:0000256" key="9">
    <source>
        <dbReference type="RuleBase" id="RU365098"/>
    </source>
</evidence>
<dbReference type="PRINTS" id="PR00354">
    <property type="entry name" value="7FE8SFRDOXIN"/>
</dbReference>
<evidence type="ECO:0000256" key="8">
    <source>
        <dbReference type="ARBA" id="ARBA00023014"/>
    </source>
</evidence>
<comment type="function">
    <text evidence="9">Ferredoxins are iron-sulfur proteins that transfer electrons in a wide variety of metabolic reactions.</text>
</comment>
<evidence type="ECO:0000256" key="6">
    <source>
        <dbReference type="ARBA" id="ARBA00022982"/>
    </source>
</evidence>
<name>A0ABW4KK67_9BACI</name>
<dbReference type="InterPro" id="IPR017900">
    <property type="entry name" value="4Fe4S_Fe_S_CS"/>
</dbReference>
<organism evidence="11 12">
    <name type="scientific">Siminovitchia sediminis</name>
    <dbReference type="NCBI Taxonomy" id="1274353"/>
    <lineage>
        <taxon>Bacteria</taxon>
        <taxon>Bacillati</taxon>
        <taxon>Bacillota</taxon>
        <taxon>Bacilli</taxon>
        <taxon>Bacillales</taxon>
        <taxon>Bacillaceae</taxon>
        <taxon>Siminovitchia</taxon>
    </lineage>
</organism>
<evidence type="ECO:0000313" key="12">
    <source>
        <dbReference type="Proteomes" id="UP001597301"/>
    </source>
</evidence>
<evidence type="ECO:0000256" key="7">
    <source>
        <dbReference type="ARBA" id="ARBA00023004"/>
    </source>
</evidence>
<comment type="cofactor">
    <cofactor evidence="2 9">
        <name>[4Fe-4S] cluster</name>
        <dbReference type="ChEBI" id="CHEBI:49883"/>
    </cofactor>
</comment>
<feature type="domain" description="4Fe-4S ferredoxin-type" evidence="10">
    <location>
        <begin position="31"/>
        <end position="60"/>
    </location>
</feature>
<dbReference type="Proteomes" id="UP001597301">
    <property type="component" value="Unassembled WGS sequence"/>
</dbReference>
<dbReference type="RefSeq" id="WP_380775451.1">
    <property type="nucleotide sequence ID" value="NZ_JBHUEO010000068.1"/>
</dbReference>
<dbReference type="PANTHER" id="PTHR42859">
    <property type="entry name" value="OXIDOREDUCTASE"/>
    <property type="match status" value="1"/>
</dbReference>
<keyword evidence="4 9" id="KW-0004">4Fe-4S</keyword>
<reference evidence="12" key="1">
    <citation type="journal article" date="2019" name="Int. J. Syst. Evol. Microbiol.">
        <title>The Global Catalogue of Microorganisms (GCM) 10K type strain sequencing project: providing services to taxonomists for standard genome sequencing and annotation.</title>
        <authorList>
            <consortium name="The Broad Institute Genomics Platform"/>
            <consortium name="The Broad Institute Genome Sequencing Center for Infectious Disease"/>
            <person name="Wu L."/>
            <person name="Ma J."/>
        </authorList>
    </citation>
    <scope>NUCLEOTIDE SEQUENCE [LARGE SCALE GENOMIC DNA]</scope>
    <source>
        <strain evidence="12">CGMCC 1.12295</strain>
    </source>
</reference>
<evidence type="ECO:0000259" key="10">
    <source>
        <dbReference type="PROSITE" id="PS51379"/>
    </source>
</evidence>